<gene>
    <name evidence="2" type="ORF">C8P70_11414</name>
</gene>
<dbReference type="Proteomes" id="UP000295215">
    <property type="component" value="Unassembled WGS sequence"/>
</dbReference>
<dbReference type="EMBL" id="SOAG01000014">
    <property type="protein sequence ID" value="TDS57881.1"/>
    <property type="molecule type" value="Genomic_DNA"/>
</dbReference>
<dbReference type="AlphaFoldDB" id="A0A4R7F3I2"/>
<reference evidence="2 3" key="1">
    <citation type="submission" date="2019-03" db="EMBL/GenBank/DDBJ databases">
        <title>Genomic Encyclopedia of Archaeal and Bacterial Type Strains, Phase II (KMG-II): from individual species to whole genera.</title>
        <authorList>
            <person name="Goeker M."/>
        </authorList>
    </citation>
    <scope>NUCLEOTIDE SEQUENCE [LARGE SCALE GENOMIC DNA]</scope>
    <source>
        <strain evidence="2 3">DSM 28213</strain>
    </source>
</reference>
<name>A0A4R7F3I2_9FLAO</name>
<evidence type="ECO:0000313" key="2">
    <source>
        <dbReference type="EMBL" id="TDS57881.1"/>
    </source>
</evidence>
<dbReference type="InterPro" id="IPR035386">
    <property type="entry name" value="Arm-DNA-bind_5"/>
</dbReference>
<sequence>MNVNQVKILFVVRRAKTNKNGLSPLVCRITFNNKRKEFPTGFYIPEKEWNAKFQIITSKTAYAKNINTHLDKIYRGILNTYSEMIDSVKSTR</sequence>
<proteinExistence type="predicted"/>
<accession>A0A4R7F3I2</accession>
<evidence type="ECO:0000313" key="3">
    <source>
        <dbReference type="Proteomes" id="UP000295215"/>
    </source>
</evidence>
<comment type="caution">
    <text evidence="2">The sequence shown here is derived from an EMBL/GenBank/DDBJ whole genome shotgun (WGS) entry which is preliminary data.</text>
</comment>
<organism evidence="2 3">
    <name type="scientific">Myroides indicus</name>
    <dbReference type="NCBI Taxonomy" id="1323422"/>
    <lineage>
        <taxon>Bacteria</taxon>
        <taxon>Pseudomonadati</taxon>
        <taxon>Bacteroidota</taxon>
        <taxon>Flavobacteriia</taxon>
        <taxon>Flavobacteriales</taxon>
        <taxon>Flavobacteriaceae</taxon>
        <taxon>Myroides</taxon>
    </lineage>
</organism>
<dbReference type="RefSeq" id="WP_166666187.1">
    <property type="nucleotide sequence ID" value="NZ_SOAG01000014.1"/>
</dbReference>
<evidence type="ECO:0000259" key="1">
    <source>
        <dbReference type="Pfam" id="PF17293"/>
    </source>
</evidence>
<feature type="domain" description="Arm DNA-binding" evidence="1">
    <location>
        <begin position="10"/>
        <end position="87"/>
    </location>
</feature>
<keyword evidence="3" id="KW-1185">Reference proteome</keyword>
<dbReference type="Pfam" id="PF17293">
    <property type="entry name" value="Arm-DNA-bind_5"/>
    <property type="match status" value="1"/>
</dbReference>
<protein>
    <submittedName>
        <fullName evidence="2">Integrase-like protein</fullName>
    </submittedName>
</protein>